<evidence type="ECO:0000313" key="2">
    <source>
        <dbReference type="Proteomes" id="UP001148662"/>
    </source>
</evidence>
<proteinExistence type="predicted"/>
<name>A0ACC1T514_9APHY</name>
<keyword evidence="2" id="KW-1185">Reference proteome</keyword>
<sequence length="934" mass="104144">MNGLHPSHQGPDEEQPTERTALLSRLGTEDRQVGDAESQHPSRPSIDPIVIRLQEHGLPEDFNWCPDLIPSTERTSFIVVTLLQLRHTLMNQNGSAADSWEQWLGEQHRTDMLDNATKQLCQIWTEFLAEAHTSEEVEEFLWTEFPLKDEEPLTARVVDFLGHSYGPEELITHRVILLTLLGVWKHGRHGSLREGFTVSRLGAKFDAISSPSRALHLLDLTIYLGYVVILAHYALFPPSRPIEAESSDLSIRAILLVIYSFARLCQTWSIFTAPFVLLLVAFLSALPFAPSSEDTSYSVILLSLSLHVLQLQLPYPPGPLHLFPPDQALPVAILIWHGVSRVFFPVVIFFLPGLMLALFLLSTSLSDTLFQPFVLLTLHPSPMEARTVFLVLFALLFILLLCSLLVLALIYPSVTFGPPAISVWDRYSRSIGVEARRNFARTVIMYSNAYRFIPPFNILEFMLSQFPALLLRLTGRKRAESWPIGPRQILWRITPVLSCAPLFYPPTRKSTMSRPHKRQRTIALGAPQEDDSDLPTPHTEANAPSSAAWSVRDLPHEHPLPLSLLAMRALAHNLGRFTERSPIWEYIRQQLKELPDMFIPRLFEVLRQICPRILNHAFITAYLLRGSTITLTDELPGVNKFTISAIVNASSYTAVPPLSLAPILKNCKGLEVLKLAGITSWTDATVNKLWFALGMTETSGFELPALRTLKLRQTYLTDATINVALSVSPNIRRLDLSFTLVRHPPLLINNTSLEKLSLTSTKVSSADLLKIVSGMTKLKTLVLGAMGRDAGSVAAVSNTTAMTMTDETLRKLTSLLAHCDDIENILNLAGITSLRSSDLEGLPAEELGQPHAAVQTLILNNTSVDDSAAPFIASCDSLQTLELSGTKLTSEGLDEILDACVHLENLNLTSCRGVDVAHRRRYFEVYEEKHQSTE</sequence>
<dbReference type="Proteomes" id="UP001148662">
    <property type="component" value="Unassembled WGS sequence"/>
</dbReference>
<evidence type="ECO:0000313" key="1">
    <source>
        <dbReference type="EMBL" id="KAJ3553179.1"/>
    </source>
</evidence>
<dbReference type="EMBL" id="JANHOG010000569">
    <property type="protein sequence ID" value="KAJ3553179.1"/>
    <property type="molecule type" value="Genomic_DNA"/>
</dbReference>
<accession>A0ACC1T514</accession>
<comment type="caution">
    <text evidence="1">The sequence shown here is derived from an EMBL/GenBank/DDBJ whole genome shotgun (WGS) entry which is preliminary data.</text>
</comment>
<gene>
    <name evidence="1" type="ORF">NM688_g3753</name>
</gene>
<organism evidence="1 2">
    <name type="scientific">Phlebia brevispora</name>
    <dbReference type="NCBI Taxonomy" id="194682"/>
    <lineage>
        <taxon>Eukaryota</taxon>
        <taxon>Fungi</taxon>
        <taxon>Dikarya</taxon>
        <taxon>Basidiomycota</taxon>
        <taxon>Agaricomycotina</taxon>
        <taxon>Agaricomycetes</taxon>
        <taxon>Polyporales</taxon>
        <taxon>Meruliaceae</taxon>
        <taxon>Phlebia</taxon>
    </lineage>
</organism>
<protein>
    <submittedName>
        <fullName evidence="1">Uncharacterized protein</fullName>
    </submittedName>
</protein>
<reference evidence="1" key="1">
    <citation type="submission" date="2022-07" db="EMBL/GenBank/DDBJ databases">
        <title>Genome Sequence of Phlebia brevispora.</title>
        <authorList>
            <person name="Buettner E."/>
        </authorList>
    </citation>
    <scope>NUCLEOTIDE SEQUENCE</scope>
    <source>
        <strain evidence="1">MPL23</strain>
    </source>
</reference>